<protein>
    <submittedName>
        <fullName evidence="1">Uncharacterized protein</fullName>
    </submittedName>
</protein>
<dbReference type="EMBL" id="FNVU01000001">
    <property type="protein sequence ID" value="SEF67636.1"/>
    <property type="molecule type" value="Genomic_DNA"/>
</dbReference>
<name>A0A1H5TXV8_9ACTN</name>
<evidence type="ECO:0000313" key="1">
    <source>
        <dbReference type="EMBL" id="SEF67636.1"/>
    </source>
</evidence>
<reference evidence="1 2" key="1">
    <citation type="submission" date="2016-10" db="EMBL/GenBank/DDBJ databases">
        <authorList>
            <person name="de Groot N.N."/>
        </authorList>
    </citation>
    <scope>NUCLEOTIDE SEQUENCE [LARGE SCALE GENOMIC DNA]</scope>
    <source>
        <strain evidence="1 2">CGMCC 4.2023</strain>
    </source>
</reference>
<evidence type="ECO:0000313" key="2">
    <source>
        <dbReference type="Proteomes" id="UP000236754"/>
    </source>
</evidence>
<dbReference type="AlphaFoldDB" id="A0A1H5TXV8"/>
<dbReference type="Proteomes" id="UP000236754">
    <property type="component" value="Unassembled WGS sequence"/>
</dbReference>
<keyword evidence="2" id="KW-1185">Reference proteome</keyword>
<sequence>MIRPGSPSAGAGSAPHRQPPRLIDQFAALLPPGAECALAQVVGSGAAAELLDAGSFDTAETCYERVTGSPPRLTVERIHPTRHGHGRAVFSGVWCPRLDPAADTDSALRNFADLLVPHGALCLGVPLPSVEPSETEAELAARLGGALRDARFHAFSLTVQRAAEGDAGLVRALAIRKGRCCADGWQVSYDRHALS</sequence>
<organism evidence="1 2">
    <name type="scientific">Actinacidiphila yanglinensis</name>
    <dbReference type="NCBI Taxonomy" id="310779"/>
    <lineage>
        <taxon>Bacteria</taxon>
        <taxon>Bacillati</taxon>
        <taxon>Actinomycetota</taxon>
        <taxon>Actinomycetes</taxon>
        <taxon>Kitasatosporales</taxon>
        <taxon>Streptomycetaceae</taxon>
        <taxon>Actinacidiphila</taxon>
    </lineage>
</organism>
<accession>A0A1H5TXV8</accession>
<proteinExistence type="predicted"/>
<gene>
    <name evidence="1" type="ORF">SAMN05216223_101691</name>
</gene>
<dbReference type="RefSeq" id="WP_103884033.1">
    <property type="nucleotide sequence ID" value="NZ_FNVU01000001.1"/>
</dbReference>